<sequence>MAGRGSYRGGAGRTALVGLLTGLSLISLYLAFLAPTGKLALVAVAGVFPAGAVVSASLAAGFFCYAATGILGLLLIPSKSVGLLYLIFFGLWPMVKSLLERLPSRVAEWVGKLACCNVALAVLWFGLKALFLPFLPAALSQTWMVFAAGNIGFVIYDIGFSKLIAFYVARVDRGLRKNR</sequence>
<evidence type="ECO:0000313" key="3">
    <source>
        <dbReference type="Proteomes" id="UP000823921"/>
    </source>
</evidence>
<evidence type="ECO:0000313" key="2">
    <source>
        <dbReference type="EMBL" id="HJB81339.1"/>
    </source>
</evidence>
<reference evidence="2" key="1">
    <citation type="journal article" date="2021" name="PeerJ">
        <title>Extensive microbial diversity within the chicken gut microbiome revealed by metagenomics and culture.</title>
        <authorList>
            <person name="Gilroy R."/>
            <person name="Ravi A."/>
            <person name="Getino M."/>
            <person name="Pursley I."/>
            <person name="Horton D.L."/>
            <person name="Alikhan N.F."/>
            <person name="Baker D."/>
            <person name="Gharbi K."/>
            <person name="Hall N."/>
            <person name="Watson M."/>
            <person name="Adriaenssens E.M."/>
            <person name="Foster-Nyarko E."/>
            <person name="Jarju S."/>
            <person name="Secka A."/>
            <person name="Antonio M."/>
            <person name="Oren A."/>
            <person name="Chaudhuri R.R."/>
            <person name="La Ragione R."/>
            <person name="Hildebrand F."/>
            <person name="Pallen M.J."/>
        </authorList>
    </citation>
    <scope>NUCLEOTIDE SEQUENCE</scope>
    <source>
        <strain evidence="2">CHK192-8294</strain>
    </source>
</reference>
<keyword evidence="1" id="KW-0472">Membrane</keyword>
<organism evidence="2 3">
    <name type="scientific">Candidatus Flavonifractor intestinigallinarum</name>
    <dbReference type="NCBI Taxonomy" id="2838586"/>
    <lineage>
        <taxon>Bacteria</taxon>
        <taxon>Bacillati</taxon>
        <taxon>Bacillota</taxon>
        <taxon>Clostridia</taxon>
        <taxon>Eubacteriales</taxon>
        <taxon>Oscillospiraceae</taxon>
        <taxon>Flavonifractor</taxon>
    </lineage>
</organism>
<gene>
    <name evidence="2" type="ORF">H9712_10145</name>
</gene>
<feature type="transmembrane region" description="Helical" evidence="1">
    <location>
        <begin position="69"/>
        <end position="92"/>
    </location>
</feature>
<proteinExistence type="predicted"/>
<dbReference type="Proteomes" id="UP000823921">
    <property type="component" value="Unassembled WGS sequence"/>
</dbReference>
<protein>
    <submittedName>
        <fullName evidence="2">Uncharacterized protein</fullName>
    </submittedName>
</protein>
<keyword evidence="1" id="KW-1133">Transmembrane helix</keyword>
<feature type="transmembrane region" description="Helical" evidence="1">
    <location>
        <begin position="39"/>
        <end position="63"/>
    </location>
</feature>
<keyword evidence="1" id="KW-0812">Transmembrane</keyword>
<feature type="transmembrane region" description="Helical" evidence="1">
    <location>
        <begin position="113"/>
        <end position="131"/>
    </location>
</feature>
<feature type="transmembrane region" description="Helical" evidence="1">
    <location>
        <begin position="143"/>
        <end position="169"/>
    </location>
</feature>
<feature type="transmembrane region" description="Helical" evidence="1">
    <location>
        <begin position="12"/>
        <end position="32"/>
    </location>
</feature>
<dbReference type="EMBL" id="DWXO01000094">
    <property type="protein sequence ID" value="HJB81339.1"/>
    <property type="molecule type" value="Genomic_DNA"/>
</dbReference>
<dbReference type="AlphaFoldDB" id="A0A9D2MNU4"/>
<accession>A0A9D2MNU4</accession>
<reference evidence="2" key="2">
    <citation type="submission" date="2021-04" db="EMBL/GenBank/DDBJ databases">
        <authorList>
            <person name="Gilroy R."/>
        </authorList>
    </citation>
    <scope>NUCLEOTIDE SEQUENCE</scope>
    <source>
        <strain evidence="2">CHK192-8294</strain>
    </source>
</reference>
<name>A0A9D2MNU4_9FIRM</name>
<evidence type="ECO:0000256" key="1">
    <source>
        <dbReference type="SAM" id="Phobius"/>
    </source>
</evidence>
<comment type="caution">
    <text evidence="2">The sequence shown here is derived from an EMBL/GenBank/DDBJ whole genome shotgun (WGS) entry which is preliminary data.</text>
</comment>